<evidence type="ECO:0000313" key="4">
    <source>
        <dbReference type="Proteomes" id="UP000007488"/>
    </source>
</evidence>
<dbReference type="STRING" id="645991.Sgly_0495"/>
<feature type="domain" description="Bacterial Ig-like" evidence="2">
    <location>
        <begin position="364"/>
        <end position="419"/>
    </location>
</feature>
<dbReference type="HOGENOM" id="CLU_458377_0_0_9"/>
<gene>
    <name evidence="3" type="ordered locus">Sgly_0495</name>
</gene>
<feature type="chain" id="PRO_5039174918" evidence="1">
    <location>
        <begin position="26"/>
        <end position="579"/>
    </location>
</feature>
<dbReference type="InterPro" id="IPR011081">
    <property type="entry name" value="Big_4"/>
</dbReference>
<protein>
    <submittedName>
        <fullName evidence="3">VanW family protein</fullName>
    </submittedName>
</protein>
<dbReference type="RefSeq" id="WP_013623731.1">
    <property type="nucleotide sequence ID" value="NC_015172.1"/>
</dbReference>
<dbReference type="InterPro" id="IPR007391">
    <property type="entry name" value="Vancomycin_resist_VanW"/>
</dbReference>
<organism evidence="3 4">
    <name type="scientific">Syntrophobotulus glycolicus (strain DSM 8271 / FlGlyR)</name>
    <dbReference type="NCBI Taxonomy" id="645991"/>
    <lineage>
        <taxon>Bacteria</taxon>
        <taxon>Bacillati</taxon>
        <taxon>Bacillota</taxon>
        <taxon>Clostridia</taxon>
        <taxon>Eubacteriales</taxon>
        <taxon>Desulfitobacteriaceae</taxon>
        <taxon>Syntrophobotulus</taxon>
    </lineage>
</organism>
<accession>F0SYQ9</accession>
<name>F0SYQ9_SYNGF</name>
<dbReference type="Gene3D" id="3.40.50.12090">
    <property type="match status" value="2"/>
</dbReference>
<reference evidence="4" key="2">
    <citation type="submission" date="2011-02" db="EMBL/GenBank/DDBJ databases">
        <title>The complete genome of Syntrophobotulus glycolicus DSM 8271.</title>
        <authorList>
            <person name="Lucas S."/>
            <person name="Copeland A."/>
            <person name="Lapidus A."/>
            <person name="Bruce D."/>
            <person name="Goodwin L."/>
            <person name="Pitluck S."/>
            <person name="Kyrpides N."/>
            <person name="Mavromatis K."/>
            <person name="Pagani I."/>
            <person name="Ivanova N."/>
            <person name="Mikhailova N."/>
            <person name="Chertkov O."/>
            <person name="Held B."/>
            <person name="Detter J.C."/>
            <person name="Tapia R."/>
            <person name="Han C."/>
            <person name="Land M."/>
            <person name="Hauser L."/>
            <person name="Markowitz V."/>
            <person name="Cheng J.-F."/>
            <person name="Hugenholtz P."/>
            <person name="Woyke T."/>
            <person name="Wu D."/>
            <person name="Spring S."/>
            <person name="Schroeder M."/>
            <person name="Brambilla E."/>
            <person name="Klenk H.-P."/>
            <person name="Eisen J.A."/>
        </authorList>
    </citation>
    <scope>NUCLEOTIDE SEQUENCE [LARGE SCALE GENOMIC DNA]</scope>
    <source>
        <strain evidence="4">DSM 8271 / FlGlyR</strain>
    </source>
</reference>
<keyword evidence="1" id="KW-0732">Signal</keyword>
<evidence type="ECO:0000313" key="3">
    <source>
        <dbReference type="EMBL" id="ADY54860.1"/>
    </source>
</evidence>
<feature type="signal peptide" evidence="1">
    <location>
        <begin position="1"/>
        <end position="25"/>
    </location>
</feature>
<dbReference type="Pfam" id="PF07532">
    <property type="entry name" value="Big_4"/>
    <property type="match status" value="1"/>
</dbReference>
<keyword evidence="4" id="KW-1185">Reference proteome</keyword>
<dbReference type="eggNOG" id="COG2720">
    <property type="taxonomic scope" value="Bacteria"/>
</dbReference>
<reference evidence="3 4" key="1">
    <citation type="journal article" date="2011" name="Stand. Genomic Sci.">
        <title>Complete genome sequence of Syntrophobotulus glycolicus type strain (FlGlyR).</title>
        <authorList>
            <person name="Han C."/>
            <person name="Mwirichia R."/>
            <person name="Chertkov O."/>
            <person name="Held B."/>
            <person name="Lapidus A."/>
            <person name="Nolan M."/>
            <person name="Lucas S."/>
            <person name="Hammon N."/>
            <person name="Deshpande S."/>
            <person name="Cheng J.F."/>
            <person name="Tapia R."/>
            <person name="Goodwin L."/>
            <person name="Pitluck S."/>
            <person name="Huntemann M."/>
            <person name="Liolios K."/>
            <person name="Ivanova N."/>
            <person name="Pagani I."/>
            <person name="Mavromatis K."/>
            <person name="Ovchinikova G."/>
            <person name="Pati A."/>
            <person name="Chen A."/>
            <person name="Palaniappan K."/>
            <person name="Land M."/>
            <person name="Hauser L."/>
            <person name="Brambilla E.M."/>
            <person name="Rohde M."/>
            <person name="Spring S."/>
            <person name="Sikorski J."/>
            <person name="Goker M."/>
            <person name="Woyke T."/>
            <person name="Bristow J."/>
            <person name="Eisen J.A."/>
            <person name="Markowitz V."/>
            <person name="Hugenholtz P."/>
            <person name="Kyrpides N.C."/>
            <person name="Klenk H.P."/>
            <person name="Detter J.C."/>
        </authorList>
    </citation>
    <scope>NUCLEOTIDE SEQUENCE [LARGE SCALE GENOMIC DNA]</scope>
    <source>
        <strain evidence="4">DSM 8271 / FlGlyR</strain>
    </source>
</reference>
<dbReference type="Proteomes" id="UP000007488">
    <property type="component" value="Chromosome"/>
</dbReference>
<sequence>MGKKILALTIVIVCACFFLETPAFSGADNTGTTTVLPPNIKIDRFSGETRYETAKIISGYYNNGKVDHVILATGKDFPDALSASVLAHEKGAPILLVDSSVDRSTDAFNYVIEHLDSSGTVYLVGGTAVIGIDFESKLHDLGFKDIVRIAGADRYDTSYQIAGLLNGGIDSTVVISSGEQYPDALSVSSFAANKGWPILLSAHDALPREIKNFLLERTPSQVYLTGGSGAISDHVQAEISILLPHAAVKRLTGQSRFDTNIILAESFAPHPSTVYLATGYDFADALAGSVPAAENGDPVIFLDPSLPTLPKSAAAYFARLNASHLSPNLVVFGGDKVAKEETVQLCKELISGTATENKIYSIPDLTATVTQNKSYSLPKNVQARLYNSTAVELPVRWDPSIVDTGKLGSSSYYGSVEGYPENVKLTLTIKEPLPIAQYSTRFDPSLINRTENIRLAAKALDEIIIAPGKIFSFNNTVGQRTSQAGYKEALIIEGNSYIPGLGGGICQVSSTLYNAVNLAQLDILERHHHSLPVSYVPPGQDATVSFPDLDFKFRNSKPFPLLIRSLVKENTLTLRIYEN</sequence>
<dbReference type="PANTHER" id="PTHR35788:SF1">
    <property type="entry name" value="EXPORTED PROTEIN"/>
    <property type="match status" value="1"/>
</dbReference>
<evidence type="ECO:0000259" key="2">
    <source>
        <dbReference type="Pfam" id="PF07532"/>
    </source>
</evidence>
<proteinExistence type="predicted"/>
<evidence type="ECO:0000256" key="1">
    <source>
        <dbReference type="SAM" id="SignalP"/>
    </source>
</evidence>
<dbReference type="OrthoDB" id="1935856at2"/>
<dbReference type="Pfam" id="PF04122">
    <property type="entry name" value="CW_binding_2"/>
    <property type="match status" value="3"/>
</dbReference>
<dbReference type="InterPro" id="IPR007253">
    <property type="entry name" value="Cell_wall-bd_2"/>
</dbReference>
<dbReference type="InterPro" id="IPR052913">
    <property type="entry name" value="Glycopeptide_resist_protein"/>
</dbReference>
<dbReference type="PANTHER" id="PTHR35788">
    <property type="entry name" value="EXPORTED PROTEIN-RELATED"/>
    <property type="match status" value="1"/>
</dbReference>
<dbReference type="EMBL" id="CP002547">
    <property type="protein sequence ID" value="ADY54860.1"/>
    <property type="molecule type" value="Genomic_DNA"/>
</dbReference>
<dbReference type="Pfam" id="PF04294">
    <property type="entry name" value="VanW"/>
    <property type="match status" value="1"/>
</dbReference>
<dbReference type="AlphaFoldDB" id="F0SYQ9"/>
<dbReference type="PROSITE" id="PS51257">
    <property type="entry name" value="PROKAR_LIPOPROTEIN"/>
    <property type="match status" value="1"/>
</dbReference>
<dbReference type="KEGG" id="sgy:Sgly_0495"/>